<organism evidence="1 2">
    <name type="scientific">Sphingobium xenophagum</name>
    <dbReference type="NCBI Taxonomy" id="121428"/>
    <lineage>
        <taxon>Bacteria</taxon>
        <taxon>Pseudomonadati</taxon>
        <taxon>Pseudomonadota</taxon>
        <taxon>Alphaproteobacteria</taxon>
        <taxon>Sphingomonadales</taxon>
        <taxon>Sphingomonadaceae</taxon>
        <taxon>Sphingobium</taxon>
    </lineage>
</organism>
<gene>
    <name evidence="1" type="ORF">J2W40_001150</name>
</gene>
<proteinExistence type="predicted"/>
<keyword evidence="2" id="KW-1185">Reference proteome</keyword>
<dbReference type="Proteomes" id="UP001267638">
    <property type="component" value="Unassembled WGS sequence"/>
</dbReference>
<accession>A0ABU1WYE1</accession>
<evidence type="ECO:0000313" key="1">
    <source>
        <dbReference type="EMBL" id="MDR7154338.1"/>
    </source>
</evidence>
<sequence length="51" mass="5624">MEAVSVHAVDEAMDVSQPLPDASPLSAVLTDWLSITPRWVKLDVTRFRADS</sequence>
<name>A0ABU1WYE1_SPHXE</name>
<comment type="caution">
    <text evidence="1">The sequence shown here is derived from an EMBL/GenBank/DDBJ whole genome shotgun (WGS) entry which is preliminary data.</text>
</comment>
<reference evidence="1 2" key="1">
    <citation type="submission" date="2023-07" db="EMBL/GenBank/DDBJ databases">
        <title>Sorghum-associated microbial communities from plants grown in Nebraska, USA.</title>
        <authorList>
            <person name="Schachtman D."/>
        </authorList>
    </citation>
    <scope>NUCLEOTIDE SEQUENCE [LARGE SCALE GENOMIC DNA]</scope>
    <source>
        <strain evidence="1 2">4256</strain>
    </source>
</reference>
<evidence type="ECO:0000313" key="2">
    <source>
        <dbReference type="Proteomes" id="UP001267638"/>
    </source>
</evidence>
<protein>
    <submittedName>
        <fullName evidence="1">Uncharacterized protein</fullName>
    </submittedName>
</protein>
<dbReference type="EMBL" id="JAVDWV010000004">
    <property type="protein sequence ID" value="MDR7154338.1"/>
    <property type="molecule type" value="Genomic_DNA"/>
</dbReference>